<evidence type="ECO:0000313" key="4">
    <source>
        <dbReference type="EMBL" id="KAK7546609.1"/>
    </source>
</evidence>
<feature type="region of interest" description="Disordered" evidence="1">
    <location>
        <begin position="125"/>
        <end position="153"/>
    </location>
</feature>
<reference evidence="4 5" key="1">
    <citation type="submission" date="2024-04" db="EMBL/GenBank/DDBJ databases">
        <title>Phyllosticta paracitricarpa is synonymous to the EU quarantine fungus P. citricarpa based on phylogenomic analyses.</title>
        <authorList>
            <consortium name="Lawrence Berkeley National Laboratory"/>
            <person name="Van Ingen-Buijs V.A."/>
            <person name="Van Westerhoven A.C."/>
            <person name="Haridas S."/>
            <person name="Skiadas P."/>
            <person name="Martin F."/>
            <person name="Groenewald J.Z."/>
            <person name="Crous P.W."/>
            <person name="Seidl M.F."/>
        </authorList>
    </citation>
    <scope>NUCLEOTIDE SEQUENCE [LARGE SCALE GENOMIC DNA]</scope>
    <source>
        <strain evidence="4 5">CBS 122670</strain>
    </source>
</reference>
<evidence type="ECO:0000256" key="2">
    <source>
        <dbReference type="SAM" id="Phobius"/>
    </source>
</evidence>
<feature type="region of interest" description="Disordered" evidence="1">
    <location>
        <begin position="290"/>
        <end position="327"/>
    </location>
</feature>
<comment type="caution">
    <text evidence="4">The sequence shown here is derived from an EMBL/GenBank/DDBJ whole genome shotgun (WGS) entry which is preliminary data.</text>
</comment>
<feature type="compositionally biased region" description="Basic and acidic residues" evidence="1">
    <location>
        <begin position="313"/>
        <end position="327"/>
    </location>
</feature>
<keyword evidence="5" id="KW-1185">Reference proteome</keyword>
<protein>
    <submittedName>
        <fullName evidence="4">Uncharacterized protein</fullName>
    </submittedName>
</protein>
<evidence type="ECO:0000313" key="5">
    <source>
        <dbReference type="Proteomes" id="UP001365128"/>
    </source>
</evidence>
<sequence>MLRLRSLPPLFSSLLLLLLLLALPSSVFAASTIATFYDDACKESYSGFSGPDGFPNGTCTNLNQANGGAFKSFQVVELDPGCAVTIYDNNTSQGPCSPVVLQVADIAHCYNTTWAYYSIDGCTAPSSSSSSSFSSPTPSASGRARRRKKKHHTGAIVGGVVGGIAGGAAIASLAFFLLRRRHRLRTAQMGSAAGAGAGPPAELPHDGAVSEMGSGLGAVTGHHARHHRQGADSSRHEMHSPALGCKNAEMEAVVPSEMGGGIEGCTREEVEQEKVQPVEMEGDVRWMWEGRGGVGAGAENAGGGGHGSVGMHETSDEKDRKRWSWER</sequence>
<dbReference type="Proteomes" id="UP001365128">
    <property type="component" value="Unassembled WGS sequence"/>
</dbReference>
<feature type="signal peptide" evidence="3">
    <location>
        <begin position="1"/>
        <end position="29"/>
    </location>
</feature>
<proteinExistence type="predicted"/>
<feature type="chain" id="PRO_5047089280" evidence="3">
    <location>
        <begin position="30"/>
        <end position="327"/>
    </location>
</feature>
<keyword evidence="2" id="KW-0472">Membrane</keyword>
<feature type="transmembrane region" description="Helical" evidence="2">
    <location>
        <begin position="155"/>
        <end position="178"/>
    </location>
</feature>
<accession>A0ABR1MDN0</accession>
<feature type="compositionally biased region" description="Low complexity" evidence="1">
    <location>
        <begin position="125"/>
        <end position="141"/>
    </location>
</feature>
<evidence type="ECO:0000256" key="3">
    <source>
        <dbReference type="SAM" id="SignalP"/>
    </source>
</evidence>
<keyword evidence="2" id="KW-1133">Transmembrane helix</keyword>
<dbReference type="EMBL" id="JBBPDW010000014">
    <property type="protein sequence ID" value="KAK7546609.1"/>
    <property type="molecule type" value="Genomic_DNA"/>
</dbReference>
<organism evidence="4 5">
    <name type="scientific">Phyllosticta citricarpa</name>
    <dbReference type="NCBI Taxonomy" id="55181"/>
    <lineage>
        <taxon>Eukaryota</taxon>
        <taxon>Fungi</taxon>
        <taxon>Dikarya</taxon>
        <taxon>Ascomycota</taxon>
        <taxon>Pezizomycotina</taxon>
        <taxon>Dothideomycetes</taxon>
        <taxon>Dothideomycetes incertae sedis</taxon>
        <taxon>Botryosphaeriales</taxon>
        <taxon>Phyllostictaceae</taxon>
        <taxon>Phyllosticta</taxon>
    </lineage>
</organism>
<feature type="compositionally biased region" description="Basic residues" evidence="1">
    <location>
        <begin position="143"/>
        <end position="153"/>
    </location>
</feature>
<name>A0ABR1MDN0_9PEZI</name>
<keyword evidence="2" id="KW-0812">Transmembrane</keyword>
<evidence type="ECO:0000256" key="1">
    <source>
        <dbReference type="SAM" id="MobiDB-lite"/>
    </source>
</evidence>
<gene>
    <name evidence="4" type="ORF">IWX46DRAFT_74783</name>
</gene>
<keyword evidence="3" id="KW-0732">Signal</keyword>
<feature type="compositionally biased region" description="Gly residues" evidence="1">
    <location>
        <begin position="290"/>
        <end position="308"/>
    </location>
</feature>